<keyword evidence="3" id="KW-0732">Signal</keyword>
<evidence type="ECO:0000256" key="1">
    <source>
        <dbReference type="SAM" id="MobiDB-lite"/>
    </source>
</evidence>
<feature type="transmembrane region" description="Helical" evidence="2">
    <location>
        <begin position="181"/>
        <end position="205"/>
    </location>
</feature>
<organism evidence="4 5">
    <name type="scientific">Colletotrichum trifolii</name>
    <dbReference type="NCBI Taxonomy" id="5466"/>
    <lineage>
        <taxon>Eukaryota</taxon>
        <taxon>Fungi</taxon>
        <taxon>Dikarya</taxon>
        <taxon>Ascomycota</taxon>
        <taxon>Pezizomycotina</taxon>
        <taxon>Sordariomycetes</taxon>
        <taxon>Hypocreomycetidae</taxon>
        <taxon>Glomerellales</taxon>
        <taxon>Glomerellaceae</taxon>
        <taxon>Colletotrichum</taxon>
        <taxon>Colletotrichum orbiculare species complex</taxon>
    </lineage>
</organism>
<reference evidence="4 5" key="1">
    <citation type="submission" date="2018-12" db="EMBL/GenBank/DDBJ databases">
        <title>Genome sequence and assembly of Colletotrichum trifolii.</title>
        <authorList>
            <person name="Gan P."/>
            <person name="Shirasu K."/>
        </authorList>
    </citation>
    <scope>NUCLEOTIDE SEQUENCE [LARGE SCALE GENOMIC DNA]</scope>
    <source>
        <strain evidence="4 5">543-2</strain>
    </source>
</reference>
<keyword evidence="2" id="KW-1133">Transmembrane helix</keyword>
<feature type="compositionally biased region" description="Polar residues" evidence="1">
    <location>
        <begin position="225"/>
        <end position="247"/>
    </location>
</feature>
<gene>
    <name evidence="4" type="ORF">CTRI78_v002393</name>
</gene>
<evidence type="ECO:0000313" key="5">
    <source>
        <dbReference type="Proteomes" id="UP000295703"/>
    </source>
</evidence>
<name>A0A4R8RXM1_COLTR</name>
<keyword evidence="2" id="KW-0812">Transmembrane</keyword>
<dbReference type="EMBL" id="RYZW01000013">
    <property type="protein sequence ID" value="TDZ68114.1"/>
    <property type="molecule type" value="Genomic_DNA"/>
</dbReference>
<dbReference type="Proteomes" id="UP000295703">
    <property type="component" value="Unassembled WGS sequence"/>
</dbReference>
<proteinExistence type="predicted"/>
<comment type="caution">
    <text evidence="4">The sequence shown here is derived from an EMBL/GenBank/DDBJ whole genome shotgun (WGS) entry which is preliminary data.</text>
</comment>
<dbReference type="AlphaFoldDB" id="A0A4R8RXM1"/>
<accession>A0A4R8RXM1</accession>
<dbReference type="STRING" id="5466.A0A4R8RXM1"/>
<keyword evidence="5" id="KW-1185">Reference proteome</keyword>
<protein>
    <submittedName>
        <fullName evidence="4">Uncharacterized protein</fullName>
    </submittedName>
</protein>
<evidence type="ECO:0000256" key="3">
    <source>
        <dbReference type="SAM" id="SignalP"/>
    </source>
</evidence>
<sequence length="274" mass="28566">MNPRWLLAAIPLLLAGGASGQTCYWPSGSTASALKACAVASANEAAACCFENHYCMTNGLCLSPTEASWYRGACTDKEFKQRGCPDICHTSDIAGGTPSRHMVVVGCGSKTYACGGQHNCARQNFTVGDYRAVMNLALQTDLEKSGTTVTAVTLQATATNDARASTCPTAEGGHDGMSTGAVAGIGAGIGLPLALAVAVLTFLLLKEKKKKTRGTVNEPGDMACSQKQEYSTTSSPRTNPATTQYQYTPAAEVSGQSVPNELPAVPHNRHELAQ</sequence>
<keyword evidence="2" id="KW-0472">Membrane</keyword>
<feature type="chain" id="PRO_5020228561" evidence="3">
    <location>
        <begin position="21"/>
        <end position="274"/>
    </location>
</feature>
<evidence type="ECO:0000256" key="2">
    <source>
        <dbReference type="SAM" id="Phobius"/>
    </source>
</evidence>
<evidence type="ECO:0000313" key="4">
    <source>
        <dbReference type="EMBL" id="TDZ68114.1"/>
    </source>
</evidence>
<feature type="signal peptide" evidence="3">
    <location>
        <begin position="1"/>
        <end position="20"/>
    </location>
</feature>
<feature type="region of interest" description="Disordered" evidence="1">
    <location>
        <begin position="210"/>
        <end position="274"/>
    </location>
</feature>